<name>A0ABU1M4S7_9HYPH</name>
<dbReference type="RefSeq" id="WP_310010249.1">
    <property type="nucleotide sequence ID" value="NZ_JAVDQT010000001.1"/>
</dbReference>
<protein>
    <recommendedName>
        <fullName evidence="3">Ribosomal protein L7/L12 C-terminal domain-containing protein</fullName>
    </recommendedName>
</protein>
<dbReference type="InterPro" id="IPR014719">
    <property type="entry name" value="Ribosomal_bL12_C/ClpS-like"/>
</dbReference>
<comment type="caution">
    <text evidence="1">The sequence shown here is derived from an EMBL/GenBank/DDBJ whole genome shotgun (WGS) entry which is preliminary data.</text>
</comment>
<evidence type="ECO:0000313" key="1">
    <source>
        <dbReference type="EMBL" id="MDR6431053.1"/>
    </source>
</evidence>
<evidence type="ECO:0000313" key="2">
    <source>
        <dbReference type="Proteomes" id="UP001184614"/>
    </source>
</evidence>
<gene>
    <name evidence="1" type="ORF">J2782_000758</name>
</gene>
<dbReference type="Proteomes" id="UP001184614">
    <property type="component" value="Unassembled WGS sequence"/>
</dbReference>
<keyword evidence="2" id="KW-1185">Reference proteome</keyword>
<dbReference type="EMBL" id="JAVDQT010000001">
    <property type="protein sequence ID" value="MDR6431053.1"/>
    <property type="molecule type" value="Genomic_DNA"/>
</dbReference>
<reference evidence="1 2" key="1">
    <citation type="submission" date="2023-07" db="EMBL/GenBank/DDBJ databases">
        <title>Sorghum-associated microbial communities from plants grown in Nebraska, USA.</title>
        <authorList>
            <person name="Schachtman D."/>
        </authorList>
    </citation>
    <scope>NUCLEOTIDE SEQUENCE [LARGE SCALE GENOMIC DNA]</scope>
    <source>
        <strain evidence="1 2">DS1730</strain>
    </source>
</reference>
<proteinExistence type="predicted"/>
<evidence type="ECO:0008006" key="3">
    <source>
        <dbReference type="Google" id="ProtNLM"/>
    </source>
</evidence>
<organism evidence="1 2">
    <name type="scientific">Brucella pseudogrignonensis</name>
    <dbReference type="NCBI Taxonomy" id="419475"/>
    <lineage>
        <taxon>Bacteria</taxon>
        <taxon>Pseudomonadati</taxon>
        <taxon>Pseudomonadota</taxon>
        <taxon>Alphaproteobacteria</taxon>
        <taxon>Hyphomicrobiales</taxon>
        <taxon>Brucellaceae</taxon>
        <taxon>Brucella/Ochrobactrum group</taxon>
        <taxon>Brucella</taxon>
    </lineage>
</organism>
<dbReference type="Gene3D" id="3.30.1390.10">
    <property type="match status" value="1"/>
</dbReference>
<accession>A0ABU1M4S7</accession>
<sequence>MGKFKVGDKVRSLVTQIDVRAGGLYEVKAVDDANVWVIDDIGDEFYLTSDEFEILPVAAQTFKVGDRVRVIKTDLFRQGTRVGDIGFVTMSTEDSVRFDLHHETDGVISQLAIDPWKRIEPAPFKIEAGKYYRTRDGRKVGPMMARNNHSYAFAADIAGDIGIRIFQKDGVHGSRWIGNEPNLDLIAEWIDEPVKATAPFPFILRNLEFTVAPIAKPAIVALIENGQPKPSTAPYVHANETFAAKEAARLAGIHKGKEFGVYVLTQKVSEAAPSYKHEWQRFAAKGERVSAIKELRSVTGLGLRAAKDAVEHWIAHDEPYSRIAA</sequence>